<gene>
    <name evidence="5" type="ORF">HPDFL43_14997</name>
</gene>
<accession>A9D313</accession>
<evidence type="ECO:0000256" key="1">
    <source>
        <dbReference type="ARBA" id="ARBA00023015"/>
    </source>
</evidence>
<dbReference type="HOGENOM" id="CLU_072786_2_1_5"/>
<keyword evidence="1" id="KW-0805">Transcription regulation</keyword>
<dbReference type="CDD" id="cd06170">
    <property type="entry name" value="LuxR_C_like"/>
    <property type="match status" value="1"/>
</dbReference>
<dbReference type="InterPro" id="IPR000792">
    <property type="entry name" value="Tscrpt_reg_LuxR_C"/>
</dbReference>
<reference evidence="5 6" key="2">
    <citation type="submission" date="2012-06" db="EMBL/GenBank/DDBJ databases">
        <authorList>
            <person name="Fiebig A."/>
        </authorList>
    </citation>
    <scope>NUCLEOTIDE SEQUENCE [LARGE SCALE GENOMIC DNA]</scope>
    <source>
        <strain evidence="5 6">DFL-43</strain>
    </source>
</reference>
<protein>
    <submittedName>
        <fullName evidence="5">DNA-binding HTH domain-containing protein</fullName>
    </submittedName>
</protein>
<organism evidence="5 6">
    <name type="scientific">Hoeflea phototrophica (strain DSM 17068 / NCIMB 14078 / DFL-43)</name>
    <dbReference type="NCBI Taxonomy" id="411684"/>
    <lineage>
        <taxon>Bacteria</taxon>
        <taxon>Pseudomonadati</taxon>
        <taxon>Pseudomonadota</taxon>
        <taxon>Alphaproteobacteria</taxon>
        <taxon>Hyphomicrobiales</taxon>
        <taxon>Rhizobiaceae</taxon>
        <taxon>Hoeflea</taxon>
    </lineage>
</organism>
<dbReference type="InterPro" id="IPR036693">
    <property type="entry name" value="TF_LuxR_autoind-bd_dom_sf"/>
</dbReference>
<evidence type="ECO:0000256" key="2">
    <source>
        <dbReference type="ARBA" id="ARBA00023125"/>
    </source>
</evidence>
<dbReference type="Proteomes" id="UP000004291">
    <property type="component" value="Chromosome"/>
</dbReference>
<reference evidence="5 6" key="1">
    <citation type="submission" date="2007-10" db="EMBL/GenBank/DDBJ databases">
        <authorList>
            <person name="Wagner-Dobler I."/>
            <person name="Ferriera S."/>
            <person name="Johnson J."/>
            <person name="Kravitz S."/>
            <person name="Beeson K."/>
            <person name="Sutton G."/>
            <person name="Rogers Y.-H."/>
            <person name="Friedman R."/>
            <person name="Frazier M."/>
            <person name="Venter J.C."/>
        </authorList>
    </citation>
    <scope>NUCLEOTIDE SEQUENCE [LARGE SCALE GENOMIC DNA]</scope>
    <source>
        <strain evidence="5 6">DFL-43</strain>
    </source>
</reference>
<keyword evidence="3" id="KW-0804">Transcription</keyword>
<dbReference type="GO" id="GO:0003677">
    <property type="term" value="F:DNA binding"/>
    <property type="evidence" value="ECO:0007669"/>
    <property type="project" value="UniProtKB-KW"/>
</dbReference>
<evidence type="ECO:0000313" key="6">
    <source>
        <dbReference type="Proteomes" id="UP000004291"/>
    </source>
</evidence>
<feature type="domain" description="HTH luxR-type" evidence="4">
    <location>
        <begin position="170"/>
        <end position="235"/>
    </location>
</feature>
<evidence type="ECO:0000256" key="3">
    <source>
        <dbReference type="ARBA" id="ARBA00023163"/>
    </source>
</evidence>
<dbReference type="EMBL" id="ABIA03000004">
    <property type="protein sequence ID" value="EDQ34315.1"/>
    <property type="molecule type" value="Genomic_DNA"/>
</dbReference>
<evidence type="ECO:0000259" key="4">
    <source>
        <dbReference type="PROSITE" id="PS50043"/>
    </source>
</evidence>
<dbReference type="AlphaFoldDB" id="A9D313"/>
<dbReference type="InterPro" id="IPR005143">
    <property type="entry name" value="TF_LuxR_autoind-bd_dom"/>
</dbReference>
<keyword evidence="2 5" id="KW-0238">DNA-binding</keyword>
<evidence type="ECO:0000313" key="5">
    <source>
        <dbReference type="EMBL" id="EDQ34315.1"/>
    </source>
</evidence>
<proteinExistence type="predicted"/>
<dbReference type="InterPro" id="IPR036388">
    <property type="entry name" value="WH-like_DNA-bd_sf"/>
</dbReference>
<dbReference type="InterPro" id="IPR016032">
    <property type="entry name" value="Sig_transdc_resp-reg_C-effctor"/>
</dbReference>
<dbReference type="eggNOG" id="COG2771">
    <property type="taxonomic scope" value="Bacteria"/>
</dbReference>
<dbReference type="Gene3D" id="3.30.450.80">
    <property type="entry name" value="Transcription factor LuxR-like, autoinducer-binding domain"/>
    <property type="match status" value="1"/>
</dbReference>
<dbReference type="SUPFAM" id="SSF75516">
    <property type="entry name" value="Pheromone-binding domain of LuxR-like quorum-sensing transcription factors"/>
    <property type="match status" value="1"/>
</dbReference>
<dbReference type="OrthoDB" id="3170288at2"/>
<dbReference type="PRINTS" id="PR00038">
    <property type="entry name" value="HTHLUXR"/>
</dbReference>
<dbReference type="SMART" id="SM00421">
    <property type="entry name" value="HTH_LUXR"/>
    <property type="match status" value="1"/>
</dbReference>
<dbReference type="Pfam" id="PF03472">
    <property type="entry name" value="Autoind_bind"/>
    <property type="match status" value="1"/>
</dbReference>
<dbReference type="STRING" id="411684.HPDFL43_14997"/>
<dbReference type="PROSITE" id="PS50043">
    <property type="entry name" value="HTH_LUXR_2"/>
    <property type="match status" value="1"/>
</dbReference>
<keyword evidence="6" id="KW-1185">Reference proteome</keyword>
<dbReference type="SUPFAM" id="SSF46894">
    <property type="entry name" value="C-terminal effector domain of the bipartite response regulators"/>
    <property type="match status" value="1"/>
</dbReference>
<dbReference type="PANTHER" id="PTHR44688:SF16">
    <property type="entry name" value="DNA-BINDING TRANSCRIPTIONAL ACTIVATOR DEVR_DOSR"/>
    <property type="match status" value="1"/>
</dbReference>
<dbReference type="RefSeq" id="WP_007198756.1">
    <property type="nucleotide sequence ID" value="NZ_CM002917.1"/>
</dbReference>
<sequence length="239" mass="26589">MAKRQSTPDTAFDSVRSCRTVEEAVFAFRAEYQVAHATYHLAQTTISALDSAYVRTTYSAEWVSRYLQRNYVDIDPVLKEGVQRQLPFDWSELEMSAAVLPLFEDALAHGLGPSGYSIPIIDKNFRRALLSINSFETGEAWSDLVNRHKAAWAEAAFLIHDMAMKEIHGGNDQALHLSPREIECLTLAARGKDHKDIALILGLSGHTVQGYLKSARHKLGSVNIPQAIAEAIRSRIISP</sequence>
<dbReference type="Pfam" id="PF00196">
    <property type="entry name" value="GerE"/>
    <property type="match status" value="1"/>
</dbReference>
<dbReference type="Gene3D" id="1.10.10.10">
    <property type="entry name" value="Winged helix-like DNA-binding domain superfamily/Winged helix DNA-binding domain"/>
    <property type="match status" value="1"/>
</dbReference>
<name>A9D313_HOEPD</name>
<comment type="caution">
    <text evidence="5">The sequence shown here is derived from an EMBL/GenBank/DDBJ whole genome shotgun (WGS) entry which is preliminary data.</text>
</comment>
<dbReference type="PANTHER" id="PTHR44688">
    <property type="entry name" value="DNA-BINDING TRANSCRIPTIONAL ACTIVATOR DEVR_DOSR"/>
    <property type="match status" value="1"/>
</dbReference>
<dbReference type="GO" id="GO:0006355">
    <property type="term" value="P:regulation of DNA-templated transcription"/>
    <property type="evidence" value="ECO:0007669"/>
    <property type="project" value="InterPro"/>
</dbReference>